<reference evidence="2" key="1">
    <citation type="submission" date="2017-02" db="EMBL/GenBank/DDBJ databases">
        <authorList>
            <person name="Daims H."/>
        </authorList>
    </citation>
    <scope>NUCLEOTIDE SEQUENCE [LARGE SCALE GENOMIC DNA]</scope>
</reference>
<sequence length="144" mass="16286">MIFCTKQDMVERFSRDELIQRTDRINQAAIDDTVLNIAIADASAEIESYLARYRLPFFSIPTALVRPCCDIARYRLYDDIMSDEVEKRYKMAIDWLKLLANGTVVLTVPVDPVNDPNGTGGEVQEAAAPLAVIGSWQPRFVSNW</sequence>
<keyword evidence="2" id="KW-1185">Reference proteome</keyword>
<organism evidence="1 2">
    <name type="scientific">Crenothrix polyspora</name>
    <dbReference type="NCBI Taxonomy" id="360316"/>
    <lineage>
        <taxon>Bacteria</taxon>
        <taxon>Pseudomonadati</taxon>
        <taxon>Pseudomonadota</taxon>
        <taxon>Gammaproteobacteria</taxon>
        <taxon>Methylococcales</taxon>
        <taxon>Crenotrichaceae</taxon>
        <taxon>Crenothrix</taxon>
    </lineage>
</organism>
<protein>
    <recommendedName>
        <fullName evidence="3">DUF1320 domain-containing protein</fullName>
    </recommendedName>
</protein>
<gene>
    <name evidence="1" type="ORF">CRENPOLYSF1_830021</name>
</gene>
<dbReference type="RefSeq" id="WP_087145038.1">
    <property type="nucleotide sequence ID" value="NZ_FUKI01000163.1"/>
</dbReference>
<evidence type="ECO:0008006" key="3">
    <source>
        <dbReference type="Google" id="ProtNLM"/>
    </source>
</evidence>
<dbReference type="EMBL" id="FUKI01000163">
    <property type="protein sequence ID" value="SJM96031.1"/>
    <property type="molecule type" value="Genomic_DNA"/>
</dbReference>
<evidence type="ECO:0000313" key="1">
    <source>
        <dbReference type="EMBL" id="SJM96031.1"/>
    </source>
</evidence>
<proteinExistence type="predicted"/>
<dbReference type="OrthoDB" id="9812088at2"/>
<dbReference type="Pfam" id="PF07030">
    <property type="entry name" value="Phage_Mu_Gp36"/>
    <property type="match status" value="1"/>
</dbReference>
<name>A0A1R4HJ31_9GAMM</name>
<dbReference type="InterPro" id="IPR009752">
    <property type="entry name" value="Phage_Mu_GpJ"/>
</dbReference>
<dbReference type="AlphaFoldDB" id="A0A1R4HJ31"/>
<evidence type="ECO:0000313" key="2">
    <source>
        <dbReference type="Proteomes" id="UP000195667"/>
    </source>
</evidence>
<accession>A0A1R4HJ31</accession>
<dbReference type="Proteomes" id="UP000195667">
    <property type="component" value="Unassembled WGS sequence"/>
</dbReference>